<evidence type="ECO:0000313" key="4">
    <source>
        <dbReference type="Proteomes" id="UP000297762"/>
    </source>
</evidence>
<dbReference type="InterPro" id="IPR036291">
    <property type="entry name" value="NAD(P)-bd_dom_sf"/>
</dbReference>
<dbReference type="InterPro" id="IPR011032">
    <property type="entry name" value="GroES-like_sf"/>
</dbReference>
<evidence type="ECO:0000313" key="3">
    <source>
        <dbReference type="EMBL" id="TGL61379.1"/>
    </source>
</evidence>
<dbReference type="OrthoDB" id="9792162at2"/>
<protein>
    <submittedName>
        <fullName evidence="3">Alcohol dehydrogenase</fullName>
    </submittedName>
</protein>
<sequence length="338" mass="37268">MRQIVITKKGGPQVLKVLEVADLLPSSGEVRISVKASGLNFADIMTRMGVYPDAPPYPCVMGYEVSGIIDKISSGIDPSWLGKEVLAITKYKGQAEQVIVPIDQVFEKPPTMSFEQAAAFPVNYLTAYLILSAMGSLQSHETVLIHNVGGGVGLAALEISNHIGAETFGTASQRKHEFLKKKGLKYAIDYRNQNWKDELMKLTNGRGVDLVLDPIGGKNLKQSYQSVSSTGRVGLFGLSVVTEPGLGGTFQKLKMLFQTPIFHPFQFLLSNKGVFGVNMARLWHEKKKVRIWADILLSGQKEGWINPHVDKVFKFDQVGEAHQYIESRQNIGKVILVP</sequence>
<dbReference type="InterPro" id="IPR020843">
    <property type="entry name" value="ER"/>
</dbReference>
<proteinExistence type="predicted"/>
<dbReference type="SUPFAM" id="SSF51735">
    <property type="entry name" value="NAD(P)-binding Rossmann-fold domains"/>
    <property type="match status" value="1"/>
</dbReference>
<dbReference type="AlphaFoldDB" id="A0A4R9K593"/>
<feature type="domain" description="Enoyl reductase (ER)" evidence="2">
    <location>
        <begin position="10"/>
        <end position="336"/>
    </location>
</feature>
<dbReference type="RefSeq" id="WP_135649414.1">
    <property type="nucleotide sequence ID" value="NZ_RQGF01000026.1"/>
</dbReference>
<dbReference type="EMBL" id="RQGF01000026">
    <property type="protein sequence ID" value="TGL61379.1"/>
    <property type="molecule type" value="Genomic_DNA"/>
</dbReference>
<evidence type="ECO:0000256" key="1">
    <source>
        <dbReference type="ARBA" id="ARBA00023002"/>
    </source>
</evidence>
<keyword evidence="4" id="KW-1185">Reference proteome</keyword>
<dbReference type="PANTHER" id="PTHR44054">
    <property type="entry name" value="SYNAPTIC VESICLE MEMBRANE PROTEIN VAT-1 HOMOLOG-LIKE"/>
    <property type="match status" value="1"/>
</dbReference>
<dbReference type="Gene3D" id="3.90.180.10">
    <property type="entry name" value="Medium-chain alcohol dehydrogenases, catalytic domain"/>
    <property type="match status" value="1"/>
</dbReference>
<dbReference type="Pfam" id="PF00107">
    <property type="entry name" value="ADH_zinc_N"/>
    <property type="match status" value="1"/>
</dbReference>
<organism evidence="3 4">
    <name type="scientific">Leptospira sarikeiensis</name>
    <dbReference type="NCBI Taxonomy" id="2484943"/>
    <lineage>
        <taxon>Bacteria</taxon>
        <taxon>Pseudomonadati</taxon>
        <taxon>Spirochaetota</taxon>
        <taxon>Spirochaetia</taxon>
        <taxon>Leptospirales</taxon>
        <taxon>Leptospiraceae</taxon>
        <taxon>Leptospira</taxon>
    </lineage>
</organism>
<name>A0A4R9K593_9LEPT</name>
<dbReference type="SUPFAM" id="SSF50129">
    <property type="entry name" value="GroES-like"/>
    <property type="match status" value="1"/>
</dbReference>
<dbReference type="InterPro" id="IPR013149">
    <property type="entry name" value="ADH-like_C"/>
</dbReference>
<gene>
    <name evidence="3" type="ORF">EHQ64_10345</name>
</gene>
<dbReference type="Gene3D" id="3.40.50.720">
    <property type="entry name" value="NAD(P)-binding Rossmann-like Domain"/>
    <property type="match status" value="1"/>
</dbReference>
<accession>A0A4R9K593</accession>
<keyword evidence="1" id="KW-0560">Oxidoreductase</keyword>
<comment type="caution">
    <text evidence="3">The sequence shown here is derived from an EMBL/GenBank/DDBJ whole genome shotgun (WGS) entry which is preliminary data.</text>
</comment>
<dbReference type="PANTHER" id="PTHR44054:SF1">
    <property type="entry name" value="SYNAPTIC VESICLE MEMBRANE PROTEIN VAT-1 HOMOLOG"/>
    <property type="match status" value="1"/>
</dbReference>
<dbReference type="GO" id="GO:0016491">
    <property type="term" value="F:oxidoreductase activity"/>
    <property type="evidence" value="ECO:0007669"/>
    <property type="project" value="UniProtKB-KW"/>
</dbReference>
<dbReference type="InterPro" id="IPR013154">
    <property type="entry name" value="ADH-like_N"/>
</dbReference>
<dbReference type="SMART" id="SM00829">
    <property type="entry name" value="PKS_ER"/>
    <property type="match status" value="1"/>
</dbReference>
<dbReference type="Proteomes" id="UP000297762">
    <property type="component" value="Unassembled WGS sequence"/>
</dbReference>
<dbReference type="InterPro" id="IPR052100">
    <property type="entry name" value="SV-ATPase_mito-regulator"/>
</dbReference>
<reference evidence="3" key="1">
    <citation type="journal article" date="2019" name="PLoS Negl. Trop. Dis.">
        <title>Revisiting the worldwide diversity of Leptospira species in the environment.</title>
        <authorList>
            <person name="Vincent A.T."/>
            <person name="Schiettekatte O."/>
            <person name="Bourhy P."/>
            <person name="Veyrier F.J."/>
            <person name="Picardeau M."/>
        </authorList>
    </citation>
    <scope>NUCLEOTIDE SEQUENCE [LARGE SCALE GENOMIC DNA]</scope>
    <source>
        <strain evidence="3">201702455</strain>
    </source>
</reference>
<dbReference type="Pfam" id="PF08240">
    <property type="entry name" value="ADH_N"/>
    <property type="match status" value="1"/>
</dbReference>
<evidence type="ECO:0000259" key="2">
    <source>
        <dbReference type="SMART" id="SM00829"/>
    </source>
</evidence>